<dbReference type="AlphaFoldDB" id="A0A2P2N2U6"/>
<dbReference type="EMBL" id="GGEC01056310">
    <property type="protein sequence ID" value="MBX36794.1"/>
    <property type="molecule type" value="Transcribed_RNA"/>
</dbReference>
<protein>
    <submittedName>
        <fullName evidence="1">Uncharacterized protein</fullName>
    </submittedName>
</protein>
<organism evidence="1">
    <name type="scientific">Rhizophora mucronata</name>
    <name type="common">Asiatic mangrove</name>
    <dbReference type="NCBI Taxonomy" id="61149"/>
    <lineage>
        <taxon>Eukaryota</taxon>
        <taxon>Viridiplantae</taxon>
        <taxon>Streptophyta</taxon>
        <taxon>Embryophyta</taxon>
        <taxon>Tracheophyta</taxon>
        <taxon>Spermatophyta</taxon>
        <taxon>Magnoliopsida</taxon>
        <taxon>eudicotyledons</taxon>
        <taxon>Gunneridae</taxon>
        <taxon>Pentapetalae</taxon>
        <taxon>rosids</taxon>
        <taxon>fabids</taxon>
        <taxon>Malpighiales</taxon>
        <taxon>Rhizophoraceae</taxon>
        <taxon>Rhizophora</taxon>
    </lineage>
</organism>
<evidence type="ECO:0000313" key="1">
    <source>
        <dbReference type="EMBL" id="MBX36794.1"/>
    </source>
</evidence>
<name>A0A2P2N2U6_RHIMU</name>
<proteinExistence type="predicted"/>
<accession>A0A2P2N2U6</accession>
<reference evidence="1" key="1">
    <citation type="submission" date="2018-02" db="EMBL/GenBank/DDBJ databases">
        <title>Rhizophora mucronata_Transcriptome.</title>
        <authorList>
            <person name="Meera S.P."/>
            <person name="Sreeshan A."/>
            <person name="Augustine A."/>
        </authorList>
    </citation>
    <scope>NUCLEOTIDE SEQUENCE</scope>
    <source>
        <tissue evidence="1">Leaf</tissue>
    </source>
</reference>
<sequence>MKAKCKRHRSLSSFTKVTKDPPASPILGPLLVLELCAIKHADNK</sequence>